<dbReference type="PANTHER" id="PTHR45826">
    <property type="entry name" value="POLYAMINE TRANSPORTER PUT1"/>
    <property type="match status" value="1"/>
</dbReference>
<feature type="transmembrane region" description="Helical" evidence="8">
    <location>
        <begin position="475"/>
        <end position="495"/>
    </location>
</feature>
<dbReference type="GO" id="GO:0005886">
    <property type="term" value="C:plasma membrane"/>
    <property type="evidence" value="ECO:0007669"/>
    <property type="project" value="UniProtKB-SubCell"/>
</dbReference>
<gene>
    <name evidence="9" type="ORF">Ctob_001151</name>
</gene>
<proteinExistence type="inferred from homology"/>
<keyword evidence="2" id="KW-0813">Transport</keyword>
<sequence length="555" mass="59487">HRGRVHTGGADATASVAATAEGAPAVPGAASAPASAMMPAPGGERQVLLPTSESEAKKRVGVCTLVVIGFFWVSGGLYGNETMVSSGPPLIVFLWTVLAGLCFALPNALMTAELATAFPVDGGQVVWTAEACGPRIGGHNCFWVWFTNLLDAAVYPQIAAKYVSKALQLGLGSEQGICLAMVVCVAVTNCMGLDWVTASQSVVFFLSLTPSLIFIVIGLGRLEPEVLTSTEGETDWALLISWALWLYSGFSTLGSMAGEVENPKYTYPAVVAFLLPLVIALNVMPFAVALSLDPDTEHYDAGYFGTLAGQLSGLWLKTLFVVGANMAQVGLYHSQVIAAERSCGAFVHAYLSDLGFTCLLPLNREAPPPSRLTPRMNEPPLEAAQTPMLHRRCLASLTLWLKTEPEGGGMSRANVLFNATIAGCLTQFHLEALVEVEMMLFACSHCLFLYSFIALRVQRPNVERPFQLPGGVQTAVCYCLLPFCFAVSALLTNLYSSWENTVAFVVVLSIGAIGHCIGSLMRWRIERAKERSPDLTYTTRNGPSTTEYIARIDPG</sequence>
<keyword evidence="6 8" id="KW-0472">Membrane</keyword>
<evidence type="ECO:0000313" key="9">
    <source>
        <dbReference type="EMBL" id="KOO29665.1"/>
    </source>
</evidence>
<dbReference type="InterPro" id="IPR044566">
    <property type="entry name" value="RMV1-like"/>
</dbReference>
<keyword evidence="5 8" id="KW-1133">Transmembrane helix</keyword>
<dbReference type="Pfam" id="PF13520">
    <property type="entry name" value="AA_permease_2"/>
    <property type="match status" value="1"/>
</dbReference>
<evidence type="ECO:0000256" key="1">
    <source>
        <dbReference type="ARBA" id="ARBA00004651"/>
    </source>
</evidence>
<comment type="subcellular location">
    <subcellularLocation>
        <location evidence="1">Cell membrane</location>
        <topology evidence="1">Multi-pass membrane protein</topology>
    </subcellularLocation>
</comment>
<protein>
    <submittedName>
        <fullName evidence="9">Uncharacterized protein</fullName>
    </submittedName>
</protein>
<evidence type="ECO:0000256" key="6">
    <source>
        <dbReference type="ARBA" id="ARBA00023136"/>
    </source>
</evidence>
<keyword evidence="4 8" id="KW-0812">Transmembrane</keyword>
<feature type="transmembrane region" description="Helical" evidence="8">
    <location>
        <begin position="202"/>
        <end position="222"/>
    </location>
</feature>
<dbReference type="GO" id="GO:0015203">
    <property type="term" value="F:polyamine transmembrane transporter activity"/>
    <property type="evidence" value="ECO:0007669"/>
    <property type="project" value="UniProtKB-ARBA"/>
</dbReference>
<dbReference type="OrthoDB" id="5982228at2759"/>
<feature type="non-terminal residue" evidence="9">
    <location>
        <position position="1"/>
    </location>
</feature>
<evidence type="ECO:0000256" key="2">
    <source>
        <dbReference type="ARBA" id="ARBA00022448"/>
    </source>
</evidence>
<dbReference type="PANTHER" id="PTHR45826:SF2">
    <property type="entry name" value="AMINO ACID TRANSPORTER"/>
    <property type="match status" value="1"/>
</dbReference>
<dbReference type="InterPro" id="IPR002293">
    <property type="entry name" value="AA/rel_permease1"/>
</dbReference>
<feature type="transmembrane region" description="Helical" evidence="8">
    <location>
        <begin position="90"/>
        <end position="109"/>
    </location>
</feature>
<dbReference type="Gene3D" id="1.20.1740.10">
    <property type="entry name" value="Amino acid/polyamine transporter I"/>
    <property type="match status" value="1"/>
</dbReference>
<comment type="caution">
    <text evidence="9">The sequence shown here is derived from an EMBL/GenBank/DDBJ whole genome shotgun (WGS) entry which is preliminary data.</text>
</comment>
<feature type="transmembrane region" description="Helical" evidence="8">
    <location>
        <begin position="501"/>
        <end position="521"/>
    </location>
</feature>
<organism evidence="9 10">
    <name type="scientific">Chrysochromulina tobinii</name>
    <dbReference type="NCBI Taxonomy" id="1460289"/>
    <lineage>
        <taxon>Eukaryota</taxon>
        <taxon>Haptista</taxon>
        <taxon>Haptophyta</taxon>
        <taxon>Prymnesiophyceae</taxon>
        <taxon>Prymnesiales</taxon>
        <taxon>Chrysochromulinaceae</taxon>
        <taxon>Chrysochromulina</taxon>
    </lineage>
</organism>
<comment type="similarity">
    <text evidence="7">Belongs to the amino acid-polyamine-organocation (APC) superfamily. Polyamine:cation symporter (PHS) (TC 2.A.3.12) family.</text>
</comment>
<evidence type="ECO:0000256" key="3">
    <source>
        <dbReference type="ARBA" id="ARBA00022475"/>
    </source>
</evidence>
<keyword evidence="3" id="KW-1003">Cell membrane</keyword>
<evidence type="ECO:0000256" key="8">
    <source>
        <dbReference type="SAM" id="Phobius"/>
    </source>
</evidence>
<feature type="transmembrane region" description="Helical" evidence="8">
    <location>
        <begin position="265"/>
        <end position="290"/>
    </location>
</feature>
<dbReference type="EMBL" id="JWZX01002380">
    <property type="protein sequence ID" value="KOO29665.1"/>
    <property type="molecule type" value="Genomic_DNA"/>
</dbReference>
<evidence type="ECO:0000256" key="5">
    <source>
        <dbReference type="ARBA" id="ARBA00022989"/>
    </source>
</evidence>
<accession>A0A0M0JT37</accession>
<keyword evidence="10" id="KW-1185">Reference proteome</keyword>
<reference evidence="10" key="1">
    <citation type="journal article" date="2015" name="PLoS Genet.">
        <title>Genome Sequence and Transcriptome Analyses of Chrysochromulina tobin: Metabolic Tools for Enhanced Algal Fitness in the Prominent Order Prymnesiales (Haptophyceae).</title>
        <authorList>
            <person name="Hovde B.T."/>
            <person name="Deodato C.R."/>
            <person name="Hunsperger H.M."/>
            <person name="Ryken S.A."/>
            <person name="Yost W."/>
            <person name="Jha R.K."/>
            <person name="Patterson J."/>
            <person name="Monnat R.J. Jr."/>
            <person name="Barlow S.B."/>
            <person name="Starkenburg S.R."/>
            <person name="Cattolico R.A."/>
        </authorList>
    </citation>
    <scope>NUCLEOTIDE SEQUENCE</scope>
    <source>
        <strain evidence="10">CCMP291</strain>
    </source>
</reference>
<name>A0A0M0JT37_9EUKA</name>
<feature type="transmembrane region" description="Helical" evidence="8">
    <location>
        <begin position="60"/>
        <end position="78"/>
    </location>
</feature>
<dbReference type="PIRSF" id="PIRSF006060">
    <property type="entry name" value="AA_transporter"/>
    <property type="match status" value="1"/>
</dbReference>
<evidence type="ECO:0000313" key="10">
    <source>
        <dbReference type="Proteomes" id="UP000037460"/>
    </source>
</evidence>
<feature type="transmembrane region" description="Helical" evidence="8">
    <location>
        <begin position="234"/>
        <end position="253"/>
    </location>
</feature>
<dbReference type="Proteomes" id="UP000037460">
    <property type="component" value="Unassembled WGS sequence"/>
</dbReference>
<evidence type="ECO:0000256" key="4">
    <source>
        <dbReference type="ARBA" id="ARBA00022692"/>
    </source>
</evidence>
<evidence type="ECO:0000256" key="7">
    <source>
        <dbReference type="ARBA" id="ARBA00024041"/>
    </source>
</evidence>
<feature type="transmembrane region" description="Helical" evidence="8">
    <location>
        <begin position="302"/>
        <end position="324"/>
    </location>
</feature>
<dbReference type="AlphaFoldDB" id="A0A0M0JT37"/>